<dbReference type="RefSeq" id="WP_036884468.1">
    <property type="nucleotide sequence ID" value="NZ_JQZW01000012.1"/>
</dbReference>
<evidence type="ECO:0000256" key="1">
    <source>
        <dbReference type="ARBA" id="ARBA00022603"/>
    </source>
</evidence>
<dbReference type="InterPro" id="IPR029063">
    <property type="entry name" value="SAM-dependent_MTases_sf"/>
</dbReference>
<gene>
    <name evidence="4" type="ORF">HQ36_06140</name>
</gene>
<accession>A0A0A2G2M3</accession>
<dbReference type="PANTHER" id="PTHR10509">
    <property type="entry name" value="O-METHYLTRANSFERASE-RELATED"/>
    <property type="match status" value="1"/>
</dbReference>
<proteinExistence type="predicted"/>
<dbReference type="SUPFAM" id="SSF53335">
    <property type="entry name" value="S-adenosyl-L-methionine-dependent methyltransferases"/>
    <property type="match status" value="1"/>
</dbReference>
<keyword evidence="3" id="KW-0949">S-adenosyl-L-methionine</keyword>
<evidence type="ECO:0000256" key="3">
    <source>
        <dbReference type="ARBA" id="ARBA00022691"/>
    </source>
</evidence>
<comment type="caution">
    <text evidence="4">The sequence shown here is derived from an EMBL/GenBank/DDBJ whole genome shotgun (WGS) entry which is preliminary data.</text>
</comment>
<dbReference type="InterPro" id="IPR050362">
    <property type="entry name" value="Cation-dep_OMT"/>
</dbReference>
<evidence type="ECO:0000256" key="2">
    <source>
        <dbReference type="ARBA" id="ARBA00022679"/>
    </source>
</evidence>
<dbReference type="GO" id="GO:0008757">
    <property type="term" value="F:S-adenosylmethionine-dependent methyltransferase activity"/>
    <property type="evidence" value="ECO:0007669"/>
    <property type="project" value="TreeGrafter"/>
</dbReference>
<dbReference type="EMBL" id="JQZW01000012">
    <property type="protein sequence ID" value="KGN97476.1"/>
    <property type="molecule type" value="Genomic_DNA"/>
</dbReference>
<keyword evidence="2 4" id="KW-0808">Transferase</keyword>
<dbReference type="CDD" id="cd02440">
    <property type="entry name" value="AdoMet_MTases"/>
    <property type="match status" value="1"/>
</dbReference>
<keyword evidence="1 4" id="KW-0489">Methyltransferase</keyword>
<dbReference type="InterPro" id="IPR002935">
    <property type="entry name" value="SAM_O-MeTrfase"/>
</dbReference>
<dbReference type="Pfam" id="PF01596">
    <property type="entry name" value="Methyltransf_3"/>
    <property type="match status" value="1"/>
</dbReference>
<evidence type="ECO:0000313" key="5">
    <source>
        <dbReference type="Proteomes" id="UP000030134"/>
    </source>
</evidence>
<dbReference type="GO" id="GO:0032259">
    <property type="term" value="P:methylation"/>
    <property type="evidence" value="ECO:0007669"/>
    <property type="project" value="UniProtKB-KW"/>
</dbReference>
<reference evidence="4 5" key="1">
    <citation type="submission" date="2014-08" db="EMBL/GenBank/DDBJ databases">
        <title>Porphyromonas gingivicanis strain:COT-022_OH1391 Genome sequencing.</title>
        <authorList>
            <person name="Wallis C."/>
            <person name="Deusch O."/>
            <person name="O'Flynn C."/>
            <person name="Davis I."/>
            <person name="Jospin G."/>
            <person name="Darling A.E."/>
            <person name="Coil D.A."/>
            <person name="Alexiev A."/>
            <person name="Horsfall A."/>
            <person name="Kirkwood N."/>
            <person name="Harris S."/>
            <person name="Eisen J.A."/>
        </authorList>
    </citation>
    <scope>NUCLEOTIDE SEQUENCE [LARGE SCALE GENOMIC DNA]</scope>
    <source>
        <strain evidence="5">COT-022 OH1391</strain>
    </source>
</reference>
<dbReference type="Proteomes" id="UP000030134">
    <property type="component" value="Unassembled WGS sequence"/>
</dbReference>
<dbReference type="PROSITE" id="PS51682">
    <property type="entry name" value="SAM_OMT_I"/>
    <property type="match status" value="1"/>
</dbReference>
<organism evidence="4 5">
    <name type="scientific">Porphyromonas gingivicanis</name>
    <dbReference type="NCBI Taxonomy" id="266762"/>
    <lineage>
        <taxon>Bacteria</taxon>
        <taxon>Pseudomonadati</taxon>
        <taxon>Bacteroidota</taxon>
        <taxon>Bacteroidia</taxon>
        <taxon>Bacteroidales</taxon>
        <taxon>Porphyromonadaceae</taxon>
        <taxon>Porphyromonas</taxon>
    </lineage>
</organism>
<sequence length="217" mass="24684">MSLQSEELEQYLEAHSSEEPPLLSYLRREAQVHLLQPRMLSGHLQGRFLKMLVSLTQPKNILEIGTYTAYATLCLAEGLSSNSSGRVHTIERNDEMENFIRRSLTQSSLSEHITLHIGKAEEILPTLLEEVSFQLVYMDADKRQYTLYYELLIDKLPSGALIIADNTLWDGKVLQTPTPKDAQTQGIVHFNEQIASDPRVEVVLLPLRDGLTLIRKR</sequence>
<dbReference type="STRING" id="266762.HQ36_06140"/>
<dbReference type="eggNOG" id="COG4122">
    <property type="taxonomic scope" value="Bacteria"/>
</dbReference>
<dbReference type="OrthoDB" id="9799672at2"/>
<evidence type="ECO:0000313" key="4">
    <source>
        <dbReference type="EMBL" id="KGN97476.1"/>
    </source>
</evidence>
<dbReference type="AlphaFoldDB" id="A0A0A2G2M3"/>
<keyword evidence="5" id="KW-1185">Reference proteome</keyword>
<dbReference type="PANTHER" id="PTHR10509:SF14">
    <property type="entry name" value="CAFFEOYL-COA O-METHYLTRANSFERASE 3-RELATED"/>
    <property type="match status" value="1"/>
</dbReference>
<dbReference type="Gene3D" id="3.40.50.150">
    <property type="entry name" value="Vaccinia Virus protein VP39"/>
    <property type="match status" value="1"/>
</dbReference>
<protein>
    <submittedName>
        <fullName evidence="4">Methyltransferase</fullName>
    </submittedName>
</protein>
<dbReference type="GO" id="GO:0008171">
    <property type="term" value="F:O-methyltransferase activity"/>
    <property type="evidence" value="ECO:0007669"/>
    <property type="project" value="InterPro"/>
</dbReference>
<name>A0A0A2G2M3_9PORP</name>